<dbReference type="RefSeq" id="WP_144248883.1">
    <property type="nucleotide sequence ID" value="NZ_VLPK01000002.1"/>
</dbReference>
<evidence type="ECO:0000313" key="3">
    <source>
        <dbReference type="Proteomes" id="UP000318733"/>
    </source>
</evidence>
<feature type="compositionally biased region" description="Basic and acidic residues" evidence="1">
    <location>
        <begin position="37"/>
        <end position="48"/>
    </location>
</feature>
<evidence type="ECO:0000313" key="2">
    <source>
        <dbReference type="EMBL" id="TSJ40845.1"/>
    </source>
</evidence>
<comment type="caution">
    <text evidence="2">The sequence shown here is derived from an EMBL/GenBank/DDBJ whole genome shotgun (WGS) entry which is preliminary data.</text>
</comment>
<sequence length="83" mass="8949">MENTAGTDPKDDQITNDDNSVTNKDGNNNLEQGEPPVDPHEENSDADRIQTTAPDDNMGDPTPLKEEDEDASNKGQGPKGENL</sequence>
<dbReference type="AlphaFoldDB" id="A0A556MLW3"/>
<organism evidence="2 3">
    <name type="scientific">Mucilaginibacter corticis</name>
    <dbReference type="NCBI Taxonomy" id="2597670"/>
    <lineage>
        <taxon>Bacteria</taxon>
        <taxon>Pseudomonadati</taxon>
        <taxon>Bacteroidota</taxon>
        <taxon>Sphingobacteriia</taxon>
        <taxon>Sphingobacteriales</taxon>
        <taxon>Sphingobacteriaceae</taxon>
        <taxon>Mucilaginibacter</taxon>
    </lineage>
</organism>
<feature type="compositionally biased region" description="Polar residues" evidence="1">
    <location>
        <begin position="16"/>
        <end position="31"/>
    </location>
</feature>
<feature type="region of interest" description="Disordered" evidence="1">
    <location>
        <begin position="1"/>
        <end position="83"/>
    </location>
</feature>
<keyword evidence="3" id="KW-1185">Reference proteome</keyword>
<reference evidence="2 3" key="1">
    <citation type="submission" date="2019-07" db="EMBL/GenBank/DDBJ databases">
        <authorList>
            <person name="Huq M.A."/>
        </authorList>
    </citation>
    <scope>NUCLEOTIDE SEQUENCE [LARGE SCALE GENOMIC DNA]</scope>
    <source>
        <strain evidence="2 3">MAH-19</strain>
    </source>
</reference>
<protein>
    <submittedName>
        <fullName evidence="2">Uncharacterized protein</fullName>
    </submittedName>
</protein>
<dbReference type="Proteomes" id="UP000318733">
    <property type="component" value="Unassembled WGS sequence"/>
</dbReference>
<gene>
    <name evidence="2" type="ORF">FO440_13985</name>
</gene>
<proteinExistence type="predicted"/>
<accession>A0A556MLW3</accession>
<name>A0A556MLW3_9SPHI</name>
<dbReference type="OrthoDB" id="9971568at2"/>
<dbReference type="EMBL" id="VLPK01000002">
    <property type="protein sequence ID" value="TSJ40845.1"/>
    <property type="molecule type" value="Genomic_DNA"/>
</dbReference>
<evidence type="ECO:0000256" key="1">
    <source>
        <dbReference type="SAM" id="MobiDB-lite"/>
    </source>
</evidence>